<dbReference type="Proteomes" id="UP000824469">
    <property type="component" value="Unassembled WGS sequence"/>
</dbReference>
<name>A0AA38BN78_TAXCH</name>
<feature type="compositionally biased region" description="Polar residues" evidence="2">
    <location>
        <begin position="545"/>
        <end position="563"/>
    </location>
</feature>
<dbReference type="EMBL" id="JAHRHJ020003813">
    <property type="protein sequence ID" value="KAH9287526.1"/>
    <property type="molecule type" value="Genomic_DNA"/>
</dbReference>
<gene>
    <name evidence="3" type="ORF">KI387_031643</name>
</gene>
<feature type="coiled-coil region" evidence="1">
    <location>
        <begin position="774"/>
        <end position="808"/>
    </location>
</feature>
<feature type="compositionally biased region" description="Basic and acidic residues" evidence="2">
    <location>
        <begin position="571"/>
        <end position="585"/>
    </location>
</feature>
<reference evidence="3 4" key="1">
    <citation type="journal article" date="2021" name="Nat. Plants">
        <title>The Taxus genome provides insights into paclitaxel biosynthesis.</title>
        <authorList>
            <person name="Xiong X."/>
            <person name="Gou J."/>
            <person name="Liao Q."/>
            <person name="Li Y."/>
            <person name="Zhou Q."/>
            <person name="Bi G."/>
            <person name="Li C."/>
            <person name="Du R."/>
            <person name="Wang X."/>
            <person name="Sun T."/>
            <person name="Guo L."/>
            <person name="Liang H."/>
            <person name="Lu P."/>
            <person name="Wu Y."/>
            <person name="Zhang Z."/>
            <person name="Ro D.K."/>
            <person name="Shang Y."/>
            <person name="Huang S."/>
            <person name="Yan J."/>
        </authorList>
    </citation>
    <scope>NUCLEOTIDE SEQUENCE [LARGE SCALE GENOMIC DNA]</scope>
    <source>
        <strain evidence="3">Ta-2019</strain>
    </source>
</reference>
<accession>A0AA38BN78</accession>
<feature type="compositionally biased region" description="Basic and acidic residues" evidence="2">
    <location>
        <begin position="516"/>
        <end position="528"/>
    </location>
</feature>
<evidence type="ECO:0000313" key="3">
    <source>
        <dbReference type="EMBL" id="KAH9287526.1"/>
    </source>
</evidence>
<organism evidence="3 4">
    <name type="scientific">Taxus chinensis</name>
    <name type="common">Chinese yew</name>
    <name type="synonym">Taxus wallichiana var. chinensis</name>
    <dbReference type="NCBI Taxonomy" id="29808"/>
    <lineage>
        <taxon>Eukaryota</taxon>
        <taxon>Viridiplantae</taxon>
        <taxon>Streptophyta</taxon>
        <taxon>Embryophyta</taxon>
        <taxon>Tracheophyta</taxon>
        <taxon>Spermatophyta</taxon>
        <taxon>Pinopsida</taxon>
        <taxon>Pinidae</taxon>
        <taxon>Conifers II</taxon>
        <taxon>Cupressales</taxon>
        <taxon>Taxaceae</taxon>
        <taxon>Taxus</taxon>
    </lineage>
</organism>
<dbReference type="AlphaFoldDB" id="A0AA38BN78"/>
<keyword evidence="1" id="KW-0175">Coiled coil</keyword>
<evidence type="ECO:0000256" key="1">
    <source>
        <dbReference type="SAM" id="Coils"/>
    </source>
</evidence>
<feature type="compositionally biased region" description="Polar residues" evidence="2">
    <location>
        <begin position="624"/>
        <end position="637"/>
    </location>
</feature>
<protein>
    <submittedName>
        <fullName evidence="3">Uncharacterized protein</fullName>
    </submittedName>
</protein>
<evidence type="ECO:0000256" key="2">
    <source>
        <dbReference type="SAM" id="MobiDB-lite"/>
    </source>
</evidence>
<proteinExistence type="predicted"/>
<comment type="caution">
    <text evidence="3">The sequence shown here is derived from an EMBL/GenBank/DDBJ whole genome shotgun (WGS) entry which is preliminary data.</text>
</comment>
<evidence type="ECO:0000313" key="4">
    <source>
        <dbReference type="Proteomes" id="UP000824469"/>
    </source>
</evidence>
<sequence length="1076" mass="121204">MKIKFQGQEQISPLESAVSNIGDSEARHLDFGDFWSRMTDANPTPMAQMINDSGLAFAGGFPISVQCADTVLSCGAHFDPDSSELTNVHGELIAKLDAAAIGAALRIPEMDNAIVVSRDQAQAMFDQDSDKYKARVARSWLKNPRKGASRLTKTLFRADFNEELSDFIILLARVMGLPSTNEFHFWMCPLISMVCEGTQNINWAEIISMNLAEQLSNVQQTKKFFMTSYLMYTLAASRQWFGFSYIDAHKDDPVYAYCPQFTLETSNRNFRRVNDAFTMYVVRLLEGDTARRFSDEAMNLISQYGAYFIQFRKFSYIRLAGYENTPLRLPMFCNDKMALIEICRQLDKLHRTCRDKKISGLHFPISLGNYTCKTALDAQNVERALVPITVHFFKPRTCFDLKKFIERNIKIVYHHRADTEDYWADCADDFEARRRHCGRFSLQLIQELSLYQVPEGLQDDNSELYSYEYENVIKHTPLEDLDWNRKERDDLAEIIAPVLIRTRVWFSKKIREFKRHSGESSSKDDSTPIREASVPESGTPVKTPPASTAQGPVGSTPSPSTQVYKKKLKEVKKEPAENDPPRKQAELPIGPENIIVLSESEDSEMPTPASVPENPADKDKEVQSTELPGTTDSSAAITSSVLPTSQLESTAAQTLSVMSSLSLGPLASPADSSSSFAWVQPLVDKRKRKSSSQSLGPNFDAVAALLGTTPSRAKKARTTSRIVSDARGQQFLEIAKPTVDKSESELLTSDLELSRIPMGESTPEGEIHNLQETVTRVIGRVEKGQQMIEQLEEQAQVLTSFIKSLLSKDKVLDPTPLTALPPPVILSQDEVQEIKDMHKYSVYGRAIEAMVDDMLVAGLNFIDEAFKLHGKVDNLQHKLSSTIEVMDKELKLWGSCIVDLRLMGQTDENILLENKIFDDAKDNLSKSWVYSVEWKIRVLEEAVGEMKNSWQKGEAFKTLAAAAFKDMHCHLQDENSGVPLSLQEIKAQFRAFVKDNLFKEDSISKDKIKEICSLQSAIEEANKDYHTHVEFDKEMEKCLGFWTQSATNTSVPRGRDIAESLKKFRQRILKTVGPSQ</sequence>
<keyword evidence="4" id="KW-1185">Reference proteome</keyword>
<feature type="region of interest" description="Disordered" evidence="2">
    <location>
        <begin position="516"/>
        <end position="637"/>
    </location>
</feature>